<evidence type="ECO:0000256" key="2">
    <source>
        <dbReference type="SAM" id="Phobius"/>
    </source>
</evidence>
<accession>A0A5B0BKF8</accession>
<dbReference type="OrthoDB" id="4123459at2"/>
<gene>
    <name evidence="3" type="ORF">FGF04_02315</name>
</gene>
<keyword evidence="2" id="KW-1133">Transmembrane helix</keyword>
<evidence type="ECO:0000256" key="1">
    <source>
        <dbReference type="SAM" id="MobiDB-lite"/>
    </source>
</evidence>
<comment type="caution">
    <text evidence="3">The sequence shown here is derived from an EMBL/GenBank/DDBJ whole genome shotgun (WGS) entry which is preliminary data.</text>
</comment>
<keyword evidence="2" id="KW-0472">Membrane</keyword>
<name>A0A5B0BKF8_9ACTN</name>
<feature type="compositionally biased region" description="Polar residues" evidence="1">
    <location>
        <begin position="32"/>
        <end position="42"/>
    </location>
</feature>
<dbReference type="Proteomes" id="UP000324965">
    <property type="component" value="Unassembled WGS sequence"/>
</dbReference>
<dbReference type="EMBL" id="VDFC01000005">
    <property type="protein sequence ID" value="KAA0942704.1"/>
    <property type="molecule type" value="Genomic_DNA"/>
</dbReference>
<feature type="region of interest" description="Disordered" evidence="1">
    <location>
        <begin position="1"/>
        <end position="42"/>
    </location>
</feature>
<dbReference type="AlphaFoldDB" id="A0A5B0BKF8"/>
<keyword evidence="4" id="KW-1185">Reference proteome</keyword>
<evidence type="ECO:0000313" key="4">
    <source>
        <dbReference type="Proteomes" id="UP000324965"/>
    </source>
</evidence>
<reference evidence="3 4" key="1">
    <citation type="submission" date="2019-05" db="EMBL/GenBank/DDBJ databases">
        <authorList>
            <person name="Hariharan J."/>
            <person name="Choudoir M.J."/>
            <person name="Diebold P."/>
            <person name="Panke-Buisse K."/>
            <person name="Buckley D.H."/>
        </authorList>
    </citation>
    <scope>NUCLEOTIDE SEQUENCE [LARGE SCALE GENOMIC DNA]</scope>
    <source>
        <strain evidence="3 4">SUN51</strain>
    </source>
</reference>
<proteinExistence type="predicted"/>
<organism evidence="3 4">
    <name type="scientific">Streptomyces apricus</name>
    <dbReference type="NCBI Taxonomy" id="1828112"/>
    <lineage>
        <taxon>Bacteria</taxon>
        <taxon>Bacillati</taxon>
        <taxon>Actinomycetota</taxon>
        <taxon>Actinomycetes</taxon>
        <taxon>Kitasatosporales</taxon>
        <taxon>Streptomycetaceae</taxon>
        <taxon>Streptomyces</taxon>
    </lineage>
</organism>
<keyword evidence="2" id="KW-0812">Transmembrane</keyword>
<feature type="transmembrane region" description="Helical" evidence="2">
    <location>
        <begin position="557"/>
        <end position="580"/>
    </location>
</feature>
<sequence length="639" mass="71350">MRRLRLKAPLRSPGIPLEGTCSEDRKPARPNEQGNNVDEQSATDARISELGDSLKEIHEAQQRRENDLTILHDQFGALSGNVEALRSKANALATQVESVGFATEQVREDLTRTQSELGQLTIVVTDFRSQYELDQAVLAAQFEFERIDRDWQRRFGHRDKVRSLARGLVRKLTPKLVENGVLSTENLRMFVEEHLVHDPDFWLAHATLSVAARLDGDVDRQLDAMGQAQEQDLGKANLFFSLAAARMGDHQRAGNWMDGYLQDAVDPDRLSRDFLVVLDAVASRELGDLAHSYARQVMVRWGTEAGAGGTAARASVRRWEPQLRRLLISPGDRFEPLGQAYDGDWAELRDRWRLATVTTGTLAHLRKEFPPMDHTTSTARHVRYAATAIDRLIGHLEPDEAALHTKKEALLRFIEHRGNEQAAREEHTLRQEADAEVMDFATLLDNAVFKPSQIALGEDARRLALMQILPNLRSAAEELVTTSLQHRPREICIAIDGWRTSLPTDPGAHIDVRALADELDAHLLACTEAEAEAVDRNLPRRVGGTAGGLSVLLLTPFLLGGALLGLALLLGAVAGVWGLLDVTRVPAERGRIREAGTAQRQHAQRRLQDVLSRRIEFFAEWIEHAARLSELRAWDPMGK</sequence>
<dbReference type="RefSeq" id="WP_149509493.1">
    <property type="nucleotide sequence ID" value="NZ_VDFC01000005.1"/>
</dbReference>
<evidence type="ECO:0000313" key="3">
    <source>
        <dbReference type="EMBL" id="KAA0942704.1"/>
    </source>
</evidence>
<protein>
    <submittedName>
        <fullName evidence="3">Uncharacterized protein</fullName>
    </submittedName>
</protein>